<organism evidence="2 3">
    <name type="scientific">Pontibacterium sinense</name>
    <dbReference type="NCBI Taxonomy" id="2781979"/>
    <lineage>
        <taxon>Bacteria</taxon>
        <taxon>Pseudomonadati</taxon>
        <taxon>Pseudomonadota</taxon>
        <taxon>Gammaproteobacteria</taxon>
        <taxon>Oceanospirillales</taxon>
        <taxon>Oceanospirillaceae</taxon>
        <taxon>Pontibacterium</taxon>
    </lineage>
</organism>
<sequence>MNEADKPSNGSSYRESLTAFADAVLEGQSNVSAYTNNYMGVHALALHNIFLCVRSQLGETPFAALSNVYVQHFPASQWDINRYGDQFAELLAAQVHGARADAFDWPALAALAAVEYAITAQYYADDDVGHGGEPILVDAASEVSLDRSWVHQLAELHPYADIAVRISFESPVAIWRDGLRIKVMPSEQVFNASGD</sequence>
<dbReference type="GO" id="GO:0003677">
    <property type="term" value="F:DNA binding"/>
    <property type="evidence" value="ECO:0007669"/>
    <property type="project" value="UniProtKB-KW"/>
</dbReference>
<keyword evidence="2" id="KW-0238">DNA-binding</keyword>
<name>A0A8J7FF65_9GAMM</name>
<evidence type="ECO:0000259" key="1">
    <source>
        <dbReference type="Pfam" id="PF09836"/>
    </source>
</evidence>
<feature type="domain" description="Putative DNA-binding" evidence="1">
    <location>
        <begin position="19"/>
        <end position="91"/>
    </location>
</feature>
<proteinExistence type="predicted"/>
<dbReference type="InterPro" id="IPR018640">
    <property type="entry name" value="DUF2063"/>
</dbReference>
<gene>
    <name evidence="2" type="ORF">IOQ59_02360</name>
</gene>
<evidence type="ECO:0000313" key="2">
    <source>
        <dbReference type="EMBL" id="MBE9396098.1"/>
    </source>
</evidence>
<evidence type="ECO:0000313" key="3">
    <source>
        <dbReference type="Proteomes" id="UP000640333"/>
    </source>
</evidence>
<dbReference type="RefSeq" id="WP_193951656.1">
    <property type="nucleotide sequence ID" value="NZ_JADEYS010000002.1"/>
</dbReference>
<dbReference type="AlphaFoldDB" id="A0A8J7FF65"/>
<reference evidence="2" key="1">
    <citation type="submission" date="2020-10" db="EMBL/GenBank/DDBJ databases">
        <title>Bacterium isolated from coastal waters sediment.</title>
        <authorList>
            <person name="Chen R.-J."/>
            <person name="Lu D.-C."/>
            <person name="Zhu K.-L."/>
            <person name="Du Z.-J."/>
        </authorList>
    </citation>
    <scope>NUCLEOTIDE SEQUENCE</scope>
    <source>
        <strain evidence="2">N1Y112</strain>
    </source>
</reference>
<protein>
    <submittedName>
        <fullName evidence="2">Putative DNA-binding domain-containing protein</fullName>
    </submittedName>
</protein>
<keyword evidence="3" id="KW-1185">Reference proteome</keyword>
<dbReference type="Pfam" id="PF09836">
    <property type="entry name" value="DUF2063"/>
    <property type="match status" value="1"/>
</dbReference>
<comment type="caution">
    <text evidence="2">The sequence shown here is derived from an EMBL/GenBank/DDBJ whole genome shotgun (WGS) entry which is preliminary data.</text>
</comment>
<dbReference type="EMBL" id="JADEYS010000002">
    <property type="protein sequence ID" value="MBE9396098.1"/>
    <property type="molecule type" value="Genomic_DNA"/>
</dbReference>
<dbReference type="Proteomes" id="UP000640333">
    <property type="component" value="Unassembled WGS sequence"/>
</dbReference>
<accession>A0A8J7FF65</accession>